<evidence type="ECO:0000313" key="4">
    <source>
        <dbReference type="EMBL" id="GEU77491.1"/>
    </source>
</evidence>
<evidence type="ECO:0000259" key="3">
    <source>
        <dbReference type="Pfam" id="PF07727"/>
    </source>
</evidence>
<reference evidence="4" key="1">
    <citation type="journal article" date="2019" name="Sci. Rep.">
        <title>Draft genome of Tanacetum cinerariifolium, the natural source of mosquito coil.</title>
        <authorList>
            <person name="Yamashiro T."/>
            <person name="Shiraishi A."/>
            <person name="Satake H."/>
            <person name="Nakayama K."/>
        </authorList>
    </citation>
    <scope>NUCLEOTIDE SEQUENCE</scope>
</reference>
<feature type="compositionally biased region" description="Basic and acidic residues" evidence="1">
    <location>
        <begin position="74"/>
        <end position="85"/>
    </location>
</feature>
<dbReference type="PANTHER" id="PTHR11439:SF509">
    <property type="entry name" value="RNA-DIRECTED DNA POLYMERASE"/>
    <property type="match status" value="1"/>
</dbReference>
<accession>A0A6L2MU39</accession>
<gene>
    <name evidence="4" type="ORF">Tci_049469</name>
</gene>
<organism evidence="4">
    <name type="scientific">Tanacetum cinerariifolium</name>
    <name type="common">Dalmatian daisy</name>
    <name type="synonym">Chrysanthemum cinerariifolium</name>
    <dbReference type="NCBI Taxonomy" id="118510"/>
    <lineage>
        <taxon>Eukaryota</taxon>
        <taxon>Viridiplantae</taxon>
        <taxon>Streptophyta</taxon>
        <taxon>Embryophyta</taxon>
        <taxon>Tracheophyta</taxon>
        <taxon>Spermatophyta</taxon>
        <taxon>Magnoliopsida</taxon>
        <taxon>eudicotyledons</taxon>
        <taxon>Gunneridae</taxon>
        <taxon>Pentapetalae</taxon>
        <taxon>asterids</taxon>
        <taxon>campanulids</taxon>
        <taxon>Asterales</taxon>
        <taxon>Asteraceae</taxon>
        <taxon>Asteroideae</taxon>
        <taxon>Anthemideae</taxon>
        <taxon>Anthemidinae</taxon>
        <taxon>Tanacetum</taxon>
    </lineage>
</organism>
<comment type="caution">
    <text evidence="4">The sequence shown here is derived from an EMBL/GenBank/DDBJ whole genome shotgun (WGS) entry which is preliminary data.</text>
</comment>
<dbReference type="EMBL" id="BKCJ010007485">
    <property type="protein sequence ID" value="GEU77491.1"/>
    <property type="molecule type" value="Genomic_DNA"/>
</dbReference>
<dbReference type="AlphaFoldDB" id="A0A6L2MU39"/>
<protein>
    <submittedName>
        <fullName evidence="4">Retrovirus-related Pol polyprotein from transposon TNT 1-94</fullName>
    </submittedName>
</protein>
<dbReference type="PANTHER" id="PTHR11439">
    <property type="entry name" value="GAG-POL-RELATED RETROTRANSPOSON"/>
    <property type="match status" value="1"/>
</dbReference>
<proteinExistence type="predicted"/>
<feature type="region of interest" description="Disordered" evidence="1">
    <location>
        <begin position="409"/>
        <end position="449"/>
    </location>
</feature>
<feature type="domain" description="Reverse transcriptase Ty1/copia-type" evidence="3">
    <location>
        <begin position="839"/>
        <end position="969"/>
    </location>
</feature>
<sequence>MVFNVLQLILFGPVFLLIVAILHYIFLDRAKKESSDEECSTSKSKDEEYAMAVRDFKKFFKRRGRFVRQPRNDKKTFQRSYDDKNGSWSDSGEEDDEKIKDETCLVAQASNKTSLLVDDDLDEEKAIKVIEKNNLENDIEDETLEIDEIVNIKESRNHPLENDISWIVAMQEELNQFIANDIWELVLQPRNMAIIGTKWVFRNKLDENDNVSRNKARLVAQGYNQQEGIDYDETYAPVAKLESIRLLFTYACALDFKLLQMDVKSAYLDGFINEEWSLDELAYGVPRDGPYQINPPSPNDIISYVRNDREGQVTCTRYRPKIDVQDYQILTREIVSTLMALEEIIRSEKFNLAYYMAKRMEWVTKQARLILPYGMLLTLLFKFVMSESPELVDESYVLYDRVMNPLTAQQERQTRKDYGTRRGRHSTSSSFAFDQPSSPHLNYDDDGNNEGTSCAIQNLSVQNVGNQNRVFFVPGIANQNRNGNVMAARAEGNANGNNGSQIRCYNFRGLGIQLQAEEFDLMADAANLDEIEKVNANCILMANLQQASTSADESLAKHKALEWEIERLLRVVVSQAIMSIVQNNSVVDALNLQTELDRRKEHFENCIIKKENEYAKLWNDCINQRTKKIMEIMNATVDEPYAMAYNGVIVVPGIANQNGNGKVIAAQAEGNANKNKADLDEIEGVNANCILMANLEQASILGELDLLFEAMYDDNVGGQPSGAPRTVPNVNELETQQQHVQHQPITIVDNVLNAMFDDNTFVNPFSTPSTSATKSSSSQYVDPSNMHTFYQPYPHEYQWTKDHPLEQVIGEPSRLVLTRNQLRTDGDMCMYALTLKRLDVWVLIPPSDNIKPLRLKWLFKNKHDQENMVCRNKTCLVVRGYRQGEGIEFKESFVLVARIEAIRIFLVYAAHKSFTVFQMNVKTAFLHGTLKEDVYVCQPEGFIDADHPSHVYKIKKELYGLKQAPRSWHFDDDILVVQIYVDDIIFGSTHPRFSDADYARCKDTFKSTFGRAQFLGEKLVNWSLKKQESIAISYNPVQHSRTKHINVRYHFIKEHVEKGTIELYFVKTDYQLADLFTKALPVDRFNYLVRRLDMRCLSPQELDRLAKSQ</sequence>
<dbReference type="InterPro" id="IPR013103">
    <property type="entry name" value="RVT_2"/>
</dbReference>
<dbReference type="InterPro" id="IPR043502">
    <property type="entry name" value="DNA/RNA_pol_sf"/>
</dbReference>
<feature type="transmembrane region" description="Helical" evidence="2">
    <location>
        <begin position="6"/>
        <end position="27"/>
    </location>
</feature>
<feature type="domain" description="Reverse transcriptase Ty1/copia-type" evidence="3">
    <location>
        <begin position="180"/>
        <end position="275"/>
    </location>
</feature>
<keyword evidence="2" id="KW-1133">Transmembrane helix</keyword>
<dbReference type="Pfam" id="PF07727">
    <property type="entry name" value="RVT_2"/>
    <property type="match status" value="2"/>
</dbReference>
<dbReference type="SUPFAM" id="SSF56672">
    <property type="entry name" value="DNA/RNA polymerases"/>
    <property type="match status" value="1"/>
</dbReference>
<keyword evidence="2" id="KW-0472">Membrane</keyword>
<dbReference type="CDD" id="cd09272">
    <property type="entry name" value="RNase_HI_RT_Ty1"/>
    <property type="match status" value="1"/>
</dbReference>
<feature type="compositionally biased region" description="Polar residues" evidence="1">
    <location>
        <begin position="431"/>
        <end position="440"/>
    </location>
</feature>
<keyword evidence="2" id="KW-0812">Transmembrane</keyword>
<evidence type="ECO:0000256" key="2">
    <source>
        <dbReference type="SAM" id="Phobius"/>
    </source>
</evidence>
<name>A0A6L2MU39_TANCI</name>
<evidence type="ECO:0000256" key="1">
    <source>
        <dbReference type="SAM" id="MobiDB-lite"/>
    </source>
</evidence>
<feature type="region of interest" description="Disordered" evidence="1">
    <location>
        <begin position="74"/>
        <end position="96"/>
    </location>
</feature>